<reference evidence="3 4" key="1">
    <citation type="journal article" date="2021" name="bioRxiv">
        <title>Unraveling nitrogen, sulfur and carbon metabolic pathways and microbial community transcriptional responses to substrate deprivation and toxicity stresses in a bioreactor mimicking anoxic brackish coastal sediment conditions.</title>
        <authorList>
            <person name="Martins P.D."/>
            <person name="Echeveste M.J."/>
            <person name="Arshad A."/>
            <person name="Kurth J."/>
            <person name="Ouboter H."/>
            <person name="Jetten M.S.M."/>
            <person name="Welte C.U."/>
        </authorList>
    </citation>
    <scope>NUCLEOTIDE SEQUENCE [LARGE SCALE GENOMIC DNA]</scope>
    <source>
        <strain evidence="3">MAG_38</strain>
    </source>
</reference>
<name>A0AAJ1AI71_9BACT</name>
<evidence type="ECO:0000313" key="3">
    <source>
        <dbReference type="EMBL" id="MBZ0159130.1"/>
    </source>
</evidence>
<dbReference type="Proteomes" id="UP001197609">
    <property type="component" value="Unassembled WGS sequence"/>
</dbReference>
<protein>
    <submittedName>
        <fullName evidence="3">ATP-binding protein</fullName>
    </submittedName>
</protein>
<dbReference type="AlphaFoldDB" id="A0AAJ1AI71"/>
<evidence type="ECO:0000256" key="1">
    <source>
        <dbReference type="SAM" id="Phobius"/>
    </source>
</evidence>
<organism evidence="3 4">
    <name type="scientific">Candidatus Methylomirabilis tolerans</name>
    <dbReference type="NCBI Taxonomy" id="3123416"/>
    <lineage>
        <taxon>Bacteria</taxon>
        <taxon>Candidatus Methylomirabilota</taxon>
        <taxon>Candidatus Methylomirabilia</taxon>
        <taxon>Candidatus Methylomirabilales</taxon>
        <taxon>Candidatus Methylomirabilaceae</taxon>
        <taxon>Candidatus Methylomirabilis</taxon>
    </lineage>
</organism>
<sequence>MDRPVVNSTRETFEPIFLGRADLLATLWGLALKGRHTLITGAKGIGKSALMERLYRGLKEGGEVRVLLVEESRNLKPMMLALAEQLHEHRLFKHPYLSDTATTRMTWRTLLPKARGLAAADLARAVVTSLQGQRCLLLLDHLDRLVPTTEGWFHQLINVATLVVATSDPHAKSLKTFLDRIPARVEVLPLIREETYQLIDACLTLVPIATQDPEHYRRSIYHASGGNPKAVKDILADHSLEKRIDRQGIRELDLGTQARYVATSWAFLLLFLAFGALRYAARGIGDRDNFIIGAVMMLIMVLVGMFVRKANRI</sequence>
<dbReference type="EMBL" id="JAIOIU010000033">
    <property type="protein sequence ID" value="MBZ0159130.1"/>
    <property type="molecule type" value="Genomic_DNA"/>
</dbReference>
<comment type="caution">
    <text evidence="3">The sequence shown here is derived from an EMBL/GenBank/DDBJ whole genome shotgun (WGS) entry which is preliminary data.</text>
</comment>
<feature type="transmembrane region" description="Helical" evidence="1">
    <location>
        <begin position="260"/>
        <end position="277"/>
    </location>
</feature>
<accession>A0AAJ1AI71</accession>
<keyword evidence="1" id="KW-1133">Transmembrane helix</keyword>
<dbReference type="Gene3D" id="3.40.50.300">
    <property type="entry name" value="P-loop containing nucleotide triphosphate hydrolases"/>
    <property type="match status" value="1"/>
</dbReference>
<dbReference type="SUPFAM" id="SSF52540">
    <property type="entry name" value="P-loop containing nucleoside triphosphate hydrolases"/>
    <property type="match status" value="1"/>
</dbReference>
<evidence type="ECO:0000259" key="2">
    <source>
        <dbReference type="SMART" id="SM00382"/>
    </source>
</evidence>
<keyword evidence="1" id="KW-0472">Membrane</keyword>
<dbReference type="GO" id="GO:0005524">
    <property type="term" value="F:ATP binding"/>
    <property type="evidence" value="ECO:0007669"/>
    <property type="project" value="UniProtKB-KW"/>
</dbReference>
<dbReference type="SMART" id="SM00382">
    <property type="entry name" value="AAA"/>
    <property type="match status" value="1"/>
</dbReference>
<dbReference type="InterPro" id="IPR003593">
    <property type="entry name" value="AAA+_ATPase"/>
</dbReference>
<gene>
    <name evidence="3" type="ORF">K8G79_03135</name>
</gene>
<dbReference type="InterPro" id="IPR007111">
    <property type="entry name" value="NACHT_NTPase"/>
</dbReference>
<evidence type="ECO:0000313" key="4">
    <source>
        <dbReference type="Proteomes" id="UP001197609"/>
    </source>
</evidence>
<dbReference type="InterPro" id="IPR027417">
    <property type="entry name" value="P-loop_NTPase"/>
</dbReference>
<keyword evidence="3" id="KW-0547">Nucleotide-binding</keyword>
<keyword evidence="3" id="KW-0067">ATP-binding</keyword>
<dbReference type="Pfam" id="PF05729">
    <property type="entry name" value="NACHT"/>
    <property type="match status" value="1"/>
</dbReference>
<feature type="domain" description="AAA+ ATPase" evidence="2">
    <location>
        <begin position="33"/>
        <end position="192"/>
    </location>
</feature>
<keyword evidence="1" id="KW-0812">Transmembrane</keyword>
<proteinExistence type="predicted"/>
<feature type="transmembrane region" description="Helical" evidence="1">
    <location>
        <begin position="289"/>
        <end position="307"/>
    </location>
</feature>